<keyword evidence="4" id="KW-0812">Transmembrane</keyword>
<dbReference type="SMART" id="SM00248">
    <property type="entry name" value="ANK"/>
    <property type="match status" value="3"/>
</dbReference>
<evidence type="ECO:0000256" key="3">
    <source>
        <dbReference type="PROSITE-ProRule" id="PRU00023"/>
    </source>
</evidence>
<dbReference type="Pfam" id="PF13637">
    <property type="entry name" value="Ank_4"/>
    <property type="match status" value="1"/>
</dbReference>
<keyword evidence="4" id="KW-0472">Membrane</keyword>
<feature type="repeat" description="ANK" evidence="3">
    <location>
        <begin position="184"/>
        <end position="216"/>
    </location>
</feature>
<keyword evidence="2 3" id="KW-0040">ANK repeat</keyword>
<feature type="transmembrane region" description="Helical" evidence="4">
    <location>
        <begin position="46"/>
        <end position="65"/>
    </location>
</feature>
<evidence type="ECO:0000256" key="4">
    <source>
        <dbReference type="SAM" id="Phobius"/>
    </source>
</evidence>
<evidence type="ECO:0000313" key="5">
    <source>
        <dbReference type="Proteomes" id="UP000695000"/>
    </source>
</evidence>
<name>A0ABM1MSM4_NICVS</name>
<dbReference type="PROSITE" id="PS50088">
    <property type="entry name" value="ANK_REPEAT"/>
    <property type="match status" value="2"/>
</dbReference>
<evidence type="ECO:0000256" key="1">
    <source>
        <dbReference type="ARBA" id="ARBA00022737"/>
    </source>
</evidence>
<keyword evidence="1" id="KW-0677">Repeat</keyword>
<dbReference type="PANTHER" id="PTHR24198:SF165">
    <property type="entry name" value="ANKYRIN REPEAT-CONTAINING PROTEIN-RELATED"/>
    <property type="match status" value="1"/>
</dbReference>
<dbReference type="PROSITE" id="PS50297">
    <property type="entry name" value="ANK_REP_REGION"/>
    <property type="match status" value="2"/>
</dbReference>
<keyword evidence="5" id="KW-1185">Reference proteome</keyword>
<reference evidence="6" key="1">
    <citation type="submission" date="2025-08" db="UniProtKB">
        <authorList>
            <consortium name="RefSeq"/>
        </authorList>
    </citation>
    <scope>IDENTIFICATION</scope>
    <source>
        <tissue evidence="6">Whole Larva</tissue>
    </source>
</reference>
<evidence type="ECO:0000256" key="2">
    <source>
        <dbReference type="ARBA" id="ARBA00023043"/>
    </source>
</evidence>
<keyword evidence="4" id="KW-1133">Transmembrane helix</keyword>
<proteinExistence type="predicted"/>
<dbReference type="Gene3D" id="1.25.40.20">
    <property type="entry name" value="Ankyrin repeat-containing domain"/>
    <property type="match status" value="1"/>
</dbReference>
<dbReference type="Pfam" id="PF12796">
    <property type="entry name" value="Ank_2"/>
    <property type="match status" value="1"/>
</dbReference>
<dbReference type="InterPro" id="IPR002110">
    <property type="entry name" value="Ankyrin_rpt"/>
</dbReference>
<accession>A0ABM1MSM4</accession>
<dbReference type="InterPro" id="IPR036770">
    <property type="entry name" value="Ankyrin_rpt-contain_sf"/>
</dbReference>
<gene>
    <name evidence="6" type="primary">LOC108563415</name>
</gene>
<organism evidence="5 6">
    <name type="scientific">Nicrophorus vespilloides</name>
    <name type="common">Boreal carrion beetle</name>
    <dbReference type="NCBI Taxonomy" id="110193"/>
    <lineage>
        <taxon>Eukaryota</taxon>
        <taxon>Metazoa</taxon>
        <taxon>Ecdysozoa</taxon>
        <taxon>Arthropoda</taxon>
        <taxon>Hexapoda</taxon>
        <taxon>Insecta</taxon>
        <taxon>Pterygota</taxon>
        <taxon>Neoptera</taxon>
        <taxon>Endopterygota</taxon>
        <taxon>Coleoptera</taxon>
        <taxon>Polyphaga</taxon>
        <taxon>Staphyliniformia</taxon>
        <taxon>Silphidae</taxon>
        <taxon>Nicrophorinae</taxon>
        <taxon>Nicrophorus</taxon>
    </lineage>
</organism>
<protein>
    <submittedName>
        <fullName evidence="6">Ankyrin repeat and SOCS box protein 12-like</fullName>
    </submittedName>
</protein>
<sequence length="237" mass="26814">MSNECKMDKVFSSVDILSSKQNAILCALSKHLAIDTLDFSWWNLRIFFYLLVFVSVILIFIYRSFKLAKFYMNYDNGVLALNKATYENDTLTALQLASKYPCAINKPIGPDQFTPFLRACFHGNTQLVKYMLQHGADVTSKTIKGETGLYLAVYNRIKNRHHKDASCIHTLYHAGSDIEETNMNGFTALQVAAIFGHTSLAKWLVKKNANINVNPSPYILSKTAGHYETTEFFKTLG</sequence>
<dbReference type="SUPFAM" id="SSF48403">
    <property type="entry name" value="Ankyrin repeat"/>
    <property type="match status" value="1"/>
</dbReference>
<evidence type="ECO:0000313" key="6">
    <source>
        <dbReference type="RefSeq" id="XP_017777574.1"/>
    </source>
</evidence>
<dbReference type="RefSeq" id="XP_017777574.1">
    <property type="nucleotide sequence ID" value="XM_017922085.1"/>
</dbReference>
<dbReference type="PANTHER" id="PTHR24198">
    <property type="entry name" value="ANKYRIN REPEAT AND PROTEIN KINASE DOMAIN-CONTAINING PROTEIN"/>
    <property type="match status" value="1"/>
</dbReference>
<dbReference type="GeneID" id="108563415"/>
<dbReference type="Proteomes" id="UP000695000">
    <property type="component" value="Unplaced"/>
</dbReference>
<feature type="repeat" description="ANK" evidence="3">
    <location>
        <begin position="111"/>
        <end position="143"/>
    </location>
</feature>